<dbReference type="GO" id="GO:0016787">
    <property type="term" value="F:hydrolase activity"/>
    <property type="evidence" value="ECO:0007669"/>
    <property type="project" value="InterPro"/>
</dbReference>
<organism evidence="2 3">
    <name type="scientific">Hypsizygus marmoreus</name>
    <name type="common">White beech mushroom</name>
    <name type="synonym">Agaricus marmoreus</name>
    <dbReference type="NCBI Taxonomy" id="39966"/>
    <lineage>
        <taxon>Eukaryota</taxon>
        <taxon>Fungi</taxon>
        <taxon>Dikarya</taxon>
        <taxon>Basidiomycota</taxon>
        <taxon>Agaricomycotina</taxon>
        <taxon>Agaricomycetes</taxon>
        <taxon>Agaricomycetidae</taxon>
        <taxon>Agaricales</taxon>
        <taxon>Tricholomatineae</taxon>
        <taxon>Lyophyllaceae</taxon>
        <taxon>Hypsizygus</taxon>
    </lineage>
</organism>
<accession>A0A369JYB1</accession>
<name>A0A369JYB1_HYPMA</name>
<evidence type="ECO:0000259" key="1">
    <source>
        <dbReference type="Pfam" id="PF01738"/>
    </source>
</evidence>
<dbReference type="InterPro" id="IPR002925">
    <property type="entry name" value="Dienelactn_hydro"/>
</dbReference>
<comment type="caution">
    <text evidence="2">The sequence shown here is derived from an EMBL/GenBank/DDBJ whole genome shotgun (WGS) entry which is preliminary data.</text>
</comment>
<dbReference type="InterPro" id="IPR029058">
    <property type="entry name" value="AB_hydrolase_fold"/>
</dbReference>
<dbReference type="PANTHER" id="PTHR17630:SF44">
    <property type="entry name" value="PROTEIN AIM2"/>
    <property type="match status" value="1"/>
</dbReference>
<evidence type="ECO:0000313" key="2">
    <source>
        <dbReference type="EMBL" id="RDB27331.1"/>
    </source>
</evidence>
<reference evidence="2" key="1">
    <citation type="submission" date="2018-04" db="EMBL/GenBank/DDBJ databases">
        <title>Whole genome sequencing of Hypsizygus marmoreus.</title>
        <authorList>
            <person name="Choi I.-G."/>
            <person name="Min B."/>
            <person name="Kim J.-G."/>
            <person name="Kim S."/>
            <person name="Oh Y.-L."/>
            <person name="Kong W.-S."/>
            <person name="Park H."/>
            <person name="Jeong J."/>
            <person name="Song E.-S."/>
        </authorList>
    </citation>
    <scope>NUCLEOTIDE SEQUENCE [LARGE SCALE GENOMIC DNA]</scope>
    <source>
        <strain evidence="2">51987-8</strain>
    </source>
</reference>
<feature type="domain" description="Dienelactone hydrolase" evidence="1">
    <location>
        <begin position="41"/>
        <end position="252"/>
    </location>
</feature>
<dbReference type="STRING" id="39966.A0A369JYB1"/>
<dbReference type="OrthoDB" id="1393670at2759"/>
<dbReference type="Proteomes" id="UP000076154">
    <property type="component" value="Unassembled WGS sequence"/>
</dbReference>
<gene>
    <name evidence="2" type="primary">AIM2_0</name>
    <name evidence="2" type="ORF">Hypma_004421</name>
</gene>
<dbReference type="EMBL" id="LUEZ02000017">
    <property type="protein sequence ID" value="RDB27331.1"/>
    <property type="molecule type" value="Genomic_DNA"/>
</dbReference>
<dbReference type="Gene3D" id="3.40.50.1820">
    <property type="entry name" value="alpha/beta hydrolase"/>
    <property type="match status" value="1"/>
</dbReference>
<evidence type="ECO:0000313" key="3">
    <source>
        <dbReference type="Proteomes" id="UP000076154"/>
    </source>
</evidence>
<dbReference type="SUPFAM" id="SSF53474">
    <property type="entry name" value="alpha/beta-Hydrolases"/>
    <property type="match status" value="1"/>
</dbReference>
<keyword evidence="3" id="KW-1185">Reference proteome</keyword>
<protein>
    <submittedName>
        <fullName evidence="2">Protein AIM2</fullName>
    </submittedName>
</protein>
<dbReference type="AlphaFoldDB" id="A0A369JYB1"/>
<sequence>MTTSSVVLAGPPGDCCFKGVKHSGTAAGKTIEIAGVPTYISEPPANQDGQQKNIILFYADIYGPFFLNNQLLQDYFAEHGYLVLGIDYFLGDPVHAHSQEADFDRQAWMDKSRANAAKVAPKWLESVREIYGAEAKYSAVGYCFGGPFVLGLATTDILVAGAFAHPAFLNEDHFKKVTKPLLLSCAEIDHTFPTKSRIRAEELLVAAKATYHIQVFSGVSHGFAVRGDPDIENERWAKEESARGIVGWFNRFSS</sequence>
<proteinExistence type="predicted"/>
<dbReference type="PANTHER" id="PTHR17630">
    <property type="entry name" value="DIENELACTONE HYDROLASE"/>
    <property type="match status" value="1"/>
</dbReference>
<dbReference type="Pfam" id="PF01738">
    <property type="entry name" value="DLH"/>
    <property type="match status" value="1"/>
</dbReference>
<dbReference type="InParanoid" id="A0A369JYB1"/>